<evidence type="ECO:0000313" key="2">
    <source>
        <dbReference type="EMBL" id="EFV12439.2"/>
    </source>
</evidence>
<reference evidence="2 3" key="1">
    <citation type="journal article" date="2011" name="Stand. Genomic Sci.">
        <title>High quality draft genome sequence of Segniliparus rugosus CDC 945(T)= (ATCC BAA-974(T)).</title>
        <authorList>
            <person name="Earl A.M."/>
            <person name="Desjardins C.A."/>
            <person name="Fitzgerald M.G."/>
            <person name="Arachchi H.M."/>
            <person name="Zeng Q."/>
            <person name="Mehta T."/>
            <person name="Griggs A."/>
            <person name="Birren B.W."/>
            <person name="Toney N.C."/>
            <person name="Carr J."/>
            <person name="Posey J."/>
            <person name="Butler W.R."/>
        </authorList>
    </citation>
    <scope>NUCLEOTIDE SEQUENCE [LARGE SCALE GENOMIC DNA]</scope>
    <source>
        <strain evidence="3">ATCC BAA-974 / DSM 45345 / CCUG 50838 / CIP 108380 / JCM 13579 / CDC 945</strain>
    </source>
</reference>
<keyword evidence="3" id="KW-1185">Reference proteome</keyword>
<dbReference type="EMBL" id="ACZI02000002">
    <property type="protein sequence ID" value="EFV12439.2"/>
    <property type="molecule type" value="Genomic_DNA"/>
</dbReference>
<name>E5XTA8_SEGRC</name>
<proteinExistence type="predicted"/>
<dbReference type="AlphaFoldDB" id="E5XTA8"/>
<keyword evidence="1" id="KW-0732">Signal</keyword>
<dbReference type="HOGENOM" id="CLU_1593402_0_0_11"/>
<dbReference type="OrthoDB" id="9850028at2"/>
<protein>
    <submittedName>
        <fullName evidence="2">Uncharacterized protein</fullName>
    </submittedName>
</protein>
<gene>
    <name evidence="2" type="ORF">HMPREF9336_02730</name>
</gene>
<accession>E5XTA8</accession>
<dbReference type="Proteomes" id="UP000004816">
    <property type="component" value="Unassembled WGS sequence"/>
</dbReference>
<feature type="signal peptide" evidence="1">
    <location>
        <begin position="1"/>
        <end position="27"/>
    </location>
</feature>
<organism evidence="2 3">
    <name type="scientific">Segniliparus rugosus (strain ATCC BAA-974 / DSM 45345 / CCUG 50838 / CIP 108380 / JCM 13579 / CDC 945)</name>
    <dbReference type="NCBI Taxonomy" id="679197"/>
    <lineage>
        <taxon>Bacteria</taxon>
        <taxon>Bacillati</taxon>
        <taxon>Actinomycetota</taxon>
        <taxon>Actinomycetes</taxon>
        <taxon>Mycobacteriales</taxon>
        <taxon>Segniliparaceae</taxon>
        <taxon>Segniliparus</taxon>
    </lineage>
</organism>
<feature type="chain" id="PRO_5003200486" evidence="1">
    <location>
        <begin position="28"/>
        <end position="167"/>
    </location>
</feature>
<comment type="caution">
    <text evidence="2">The sequence shown here is derived from an EMBL/GenBank/DDBJ whole genome shotgun (WGS) entry which is preliminary data.</text>
</comment>
<evidence type="ECO:0000256" key="1">
    <source>
        <dbReference type="SAM" id="SignalP"/>
    </source>
</evidence>
<sequence>MRKARRWARPALLAAALSVAPAPVAAAAPDQHACQALQAAGPTFRDLDQKRAALQNQLKALHGSRPQQGDIDKWRDLQRQLGGLFRDSQQLLERTADGVGNDDAEQALRDQASAYQDLADVQDEIVSSDDTDGVPEDITDKFNAAAARIAPAADRLNTVERDVCASS</sequence>
<evidence type="ECO:0000313" key="3">
    <source>
        <dbReference type="Proteomes" id="UP000004816"/>
    </source>
</evidence>